<dbReference type="Pfam" id="PF05454">
    <property type="entry name" value="DAG1"/>
    <property type="match status" value="1"/>
</dbReference>
<name>A0ABD3UU82_SINWO</name>
<keyword evidence="5" id="KW-1185">Reference proteome</keyword>
<feature type="transmembrane region" description="Helical" evidence="2">
    <location>
        <begin position="404"/>
        <end position="430"/>
    </location>
</feature>
<evidence type="ECO:0000256" key="2">
    <source>
        <dbReference type="SAM" id="Phobius"/>
    </source>
</evidence>
<dbReference type="PROSITE" id="PS51699">
    <property type="entry name" value="SEA_DG"/>
    <property type="match status" value="1"/>
</dbReference>
<gene>
    <name evidence="4" type="ORF">ACJMK2_016350</name>
</gene>
<keyword evidence="2" id="KW-0472">Membrane</keyword>
<evidence type="ECO:0000313" key="4">
    <source>
        <dbReference type="EMBL" id="KAL3852732.1"/>
    </source>
</evidence>
<accession>A0ABD3UU82</accession>
<proteinExistence type="predicted"/>
<dbReference type="PANTHER" id="PTHR21559">
    <property type="entry name" value="DYSTROGLYCAN-RELATED"/>
    <property type="match status" value="1"/>
</dbReference>
<dbReference type="AlphaFoldDB" id="A0ABD3UU82"/>
<comment type="caution">
    <text evidence="4">The sequence shown here is derived from an EMBL/GenBank/DDBJ whole genome shotgun (WGS) entry which is preliminary data.</text>
</comment>
<reference evidence="4 5" key="1">
    <citation type="submission" date="2024-11" db="EMBL/GenBank/DDBJ databases">
        <title>Chromosome-level genome assembly of the freshwater bivalve Anodonta woodiana.</title>
        <authorList>
            <person name="Chen X."/>
        </authorList>
    </citation>
    <scope>NUCLEOTIDE SEQUENCE [LARGE SCALE GENOMIC DNA]</scope>
    <source>
        <strain evidence="4">MN2024</strain>
        <tissue evidence="4">Gills</tissue>
    </source>
</reference>
<dbReference type="PANTHER" id="PTHR21559:SF21">
    <property type="entry name" value="DYSTROGLYCAN 1"/>
    <property type="match status" value="1"/>
</dbReference>
<protein>
    <recommendedName>
        <fullName evidence="3">Peptidase S72 domain-containing protein</fullName>
    </recommendedName>
</protein>
<dbReference type="SUPFAM" id="SSF49313">
    <property type="entry name" value="Cadherin-like"/>
    <property type="match status" value="2"/>
</dbReference>
<evidence type="ECO:0000256" key="1">
    <source>
        <dbReference type="SAM" id="MobiDB-lite"/>
    </source>
</evidence>
<organism evidence="4 5">
    <name type="scientific">Sinanodonta woodiana</name>
    <name type="common">Chinese pond mussel</name>
    <name type="synonym">Anodonta woodiana</name>
    <dbReference type="NCBI Taxonomy" id="1069815"/>
    <lineage>
        <taxon>Eukaryota</taxon>
        <taxon>Metazoa</taxon>
        <taxon>Spiralia</taxon>
        <taxon>Lophotrochozoa</taxon>
        <taxon>Mollusca</taxon>
        <taxon>Bivalvia</taxon>
        <taxon>Autobranchia</taxon>
        <taxon>Heteroconchia</taxon>
        <taxon>Palaeoheterodonta</taxon>
        <taxon>Unionida</taxon>
        <taxon>Unionoidea</taxon>
        <taxon>Unionidae</taxon>
        <taxon>Unioninae</taxon>
        <taxon>Sinanodonta</taxon>
    </lineage>
</organism>
<feature type="domain" description="Peptidase S72" evidence="3">
    <location>
        <begin position="269"/>
        <end position="377"/>
    </location>
</feature>
<dbReference type="InterPro" id="IPR008465">
    <property type="entry name" value="DAG1_C"/>
</dbReference>
<sequence>MGALLPVIPVRMMDQRMLTFLILVCGFLWSTHGQFIGTTTFDPSNVELNVNDRTAIVGHLFEYKLGDAAFHSVYKIYRVTELSEKKLPDWMSYNETSHFLHGVPMLDAVGKLYIQVKASCKIPAPYCSNIDETFIVTVLEQVSSPSRGTLDSAPVLQNPVNYLKVITGVYFEFKVPANTFIDQEDGQTQNLTLIVRKPFGELLYASSWLIFDQNRQMLYGVPLIQDLQYDEPDRGNKNISSITLTAEDSAGNVARDSIYLAYNNSLFSEITHRFVLTLNKSYEGFMSTRENLVKFAKLLANYFGDAGPGLIMFLDVKPGSVHVSWSNISLSGSSCKRDDIMNLLNRITYNNSLVDEFVSIFGTDFDPVSANVKFVGACTSSSVIHVVPTKQPPAPQMEKDGETFLIQVVLPVVAAVLFLIILVIIIYLVYRHRRSGSTDVLKSEKPTFLEDRRPIIFPEELEMVDPSLKPRQPSVIPTDYIQDRPPEDSVGGSRNNLAPPGYQLPYEENDLFYSDNQSPPPPPSYGSTHNTEPPPYRLPPPYPLNSRP</sequence>
<dbReference type="Gene3D" id="2.60.40.10">
    <property type="entry name" value="Immunoglobulins"/>
    <property type="match status" value="2"/>
</dbReference>
<dbReference type="InterPro" id="IPR013783">
    <property type="entry name" value="Ig-like_fold"/>
</dbReference>
<keyword evidence="2" id="KW-1133">Transmembrane helix</keyword>
<dbReference type="InterPro" id="IPR030398">
    <property type="entry name" value="SEA_DG_dom"/>
</dbReference>
<evidence type="ECO:0000259" key="3">
    <source>
        <dbReference type="PROSITE" id="PS51699"/>
    </source>
</evidence>
<dbReference type="InterPro" id="IPR015919">
    <property type="entry name" value="Cadherin-like_sf"/>
</dbReference>
<feature type="compositionally biased region" description="Pro residues" evidence="1">
    <location>
        <begin position="532"/>
        <end position="548"/>
    </location>
</feature>
<feature type="region of interest" description="Disordered" evidence="1">
    <location>
        <begin position="467"/>
        <end position="548"/>
    </location>
</feature>
<evidence type="ECO:0000313" key="5">
    <source>
        <dbReference type="Proteomes" id="UP001634394"/>
    </source>
</evidence>
<dbReference type="Proteomes" id="UP001634394">
    <property type="component" value="Unassembled WGS sequence"/>
</dbReference>
<dbReference type="EMBL" id="JBJQND010000015">
    <property type="protein sequence ID" value="KAL3852732.1"/>
    <property type="molecule type" value="Genomic_DNA"/>
</dbReference>
<dbReference type="EMBL" id="JBJQND010000015">
    <property type="protein sequence ID" value="KAL3852733.1"/>
    <property type="molecule type" value="Genomic_DNA"/>
</dbReference>
<keyword evidence="2" id="KW-0812">Transmembrane</keyword>